<protein>
    <submittedName>
        <fullName evidence="2">ABC transporter substrate-binding protein</fullName>
    </submittedName>
</protein>
<proteinExistence type="predicted"/>
<keyword evidence="1" id="KW-0732">Signal</keyword>
<organism evidence="2 3">
    <name type="scientific">Paenibacillus flagellatus</name>
    <dbReference type="NCBI Taxonomy" id="2211139"/>
    <lineage>
        <taxon>Bacteria</taxon>
        <taxon>Bacillati</taxon>
        <taxon>Bacillota</taxon>
        <taxon>Bacilli</taxon>
        <taxon>Bacillales</taxon>
        <taxon>Paenibacillaceae</taxon>
        <taxon>Paenibacillus</taxon>
    </lineage>
</organism>
<dbReference type="InterPro" id="IPR050490">
    <property type="entry name" value="Bact_solute-bd_prot1"/>
</dbReference>
<evidence type="ECO:0000256" key="1">
    <source>
        <dbReference type="SAM" id="SignalP"/>
    </source>
</evidence>
<evidence type="ECO:0000313" key="3">
    <source>
        <dbReference type="Proteomes" id="UP000247476"/>
    </source>
</evidence>
<evidence type="ECO:0000313" key="2">
    <source>
        <dbReference type="EMBL" id="PYI54986.1"/>
    </source>
</evidence>
<gene>
    <name evidence="2" type="ORF">DLM86_10610</name>
</gene>
<comment type="caution">
    <text evidence="2">The sequence shown here is derived from an EMBL/GenBank/DDBJ whole genome shotgun (WGS) entry which is preliminary data.</text>
</comment>
<dbReference type="Gene3D" id="3.40.190.10">
    <property type="entry name" value="Periplasmic binding protein-like II"/>
    <property type="match status" value="2"/>
</dbReference>
<dbReference type="Proteomes" id="UP000247476">
    <property type="component" value="Unassembled WGS sequence"/>
</dbReference>
<accession>A0A2V5KYH0</accession>
<dbReference type="EMBL" id="QJVJ01000004">
    <property type="protein sequence ID" value="PYI54986.1"/>
    <property type="molecule type" value="Genomic_DNA"/>
</dbReference>
<dbReference type="PANTHER" id="PTHR43649">
    <property type="entry name" value="ARABINOSE-BINDING PROTEIN-RELATED"/>
    <property type="match status" value="1"/>
</dbReference>
<feature type="signal peptide" evidence="1">
    <location>
        <begin position="1"/>
        <end position="22"/>
    </location>
</feature>
<dbReference type="SUPFAM" id="SSF53850">
    <property type="entry name" value="Periplasmic binding protein-like II"/>
    <property type="match status" value="1"/>
</dbReference>
<name>A0A2V5KYH0_9BACL</name>
<feature type="chain" id="PRO_5039298284" evidence="1">
    <location>
        <begin position="23"/>
        <end position="545"/>
    </location>
</feature>
<dbReference type="PANTHER" id="PTHR43649:SF12">
    <property type="entry name" value="DIACETYLCHITOBIOSE BINDING PROTEIN DASA"/>
    <property type="match status" value="1"/>
</dbReference>
<dbReference type="AlphaFoldDB" id="A0A2V5KYH0"/>
<dbReference type="PROSITE" id="PS51257">
    <property type="entry name" value="PROKAR_LIPOPROTEIN"/>
    <property type="match status" value="1"/>
</dbReference>
<keyword evidence="3" id="KW-1185">Reference proteome</keyword>
<reference evidence="2 3" key="1">
    <citation type="submission" date="2018-05" db="EMBL/GenBank/DDBJ databases">
        <title>Paenibacillus flagellatus sp. nov., isolated from selenium mineral soil.</title>
        <authorList>
            <person name="Dai X."/>
        </authorList>
    </citation>
    <scope>NUCLEOTIDE SEQUENCE [LARGE SCALE GENOMIC DNA]</scope>
    <source>
        <strain evidence="2 3">DXL2</strain>
    </source>
</reference>
<sequence length="545" mass="60225">MKMKKRSAVAVGVAGMMLIAACSDNNTQEPKKESDGQPAQTAVDPYRLPKPVDVKIVKAVLPDLKLPQGDTVENNLFSRHTAEKTNINFKLMWYASGQDYEQKYKLAIASNDLPDALIVDEKTFRSMAEGGQIEDLSKAYETYASPQLKEYYAATNNKALEKATIGGKLMALPNIVPLADSYALAWVRQDWLEKLGLKPPQKLDDLAAIAKAFIENDPDGNGKADTVGITGNNSTLASGSYTGGHDFKAVFNALGAFPGIWHKDKAGKLVYGSTTPEAKQAIAKVREWYAAGLIDKEFALRKNPDELVVGGRAGIFFGAWWAPWSPLGDAIKTNPKADWKPYLLSDANGQYNATMVPVSASFLVAKKGFAHPEALVVNLNFNTRFLRTPTDDDKKLDQTYVSMLPLDLTIDYPDTVNRKHDMLKQALEGKLSPDKLTPEMKGHYDRWQRDLSNHGANPGDWSAPYAYQFGAGAIVGKKVNEVFPVFTSSTKTMEKRWANLQKLETETFFKIVLGEQPLDAFDKFVQDWKSQGGDTIAQEIEAELK</sequence>